<organism evidence="3 4">
    <name type="scientific">Plasmodium falciparum Tanzania</name>
    <name type="common">2000708</name>
    <dbReference type="NCBI Taxonomy" id="1036725"/>
    <lineage>
        <taxon>Eukaryota</taxon>
        <taxon>Sar</taxon>
        <taxon>Alveolata</taxon>
        <taxon>Apicomplexa</taxon>
        <taxon>Aconoidasida</taxon>
        <taxon>Haemosporida</taxon>
        <taxon>Plasmodiidae</taxon>
        <taxon>Plasmodium</taxon>
        <taxon>Plasmodium (Laverania)</taxon>
    </lineage>
</organism>
<feature type="compositionally biased region" description="Acidic residues" evidence="1">
    <location>
        <begin position="71"/>
        <end position="84"/>
    </location>
</feature>
<evidence type="ECO:0000313" key="3">
    <source>
        <dbReference type="EMBL" id="ETW36208.1"/>
    </source>
</evidence>
<gene>
    <name evidence="3" type="ORF">PFTANZ_03015</name>
</gene>
<keyword evidence="2" id="KW-1133">Transmembrane helix</keyword>
<reference evidence="3 4" key="2">
    <citation type="submission" date="2013-02" db="EMBL/GenBank/DDBJ databases">
        <title>The Genome Sequence of Plasmodium falciparum Tanzania (2000708).</title>
        <authorList>
            <consortium name="The Broad Institute Genome Sequencing Platform"/>
            <consortium name="The Broad Institute Genome Sequencing Center for Infectious Disease"/>
            <person name="Neafsey D."/>
            <person name="Cheeseman I."/>
            <person name="Volkman S."/>
            <person name="Adams J."/>
            <person name="Walker B."/>
            <person name="Young S.K."/>
            <person name="Zeng Q."/>
            <person name="Gargeya S."/>
            <person name="Fitzgerald M."/>
            <person name="Haas B."/>
            <person name="Abouelleil A."/>
            <person name="Alvarado L."/>
            <person name="Arachchi H.M."/>
            <person name="Berlin A.M."/>
            <person name="Chapman S.B."/>
            <person name="Dewar J."/>
            <person name="Goldberg J."/>
            <person name="Griggs A."/>
            <person name="Gujja S."/>
            <person name="Hansen M."/>
            <person name="Howarth C."/>
            <person name="Imamovic A."/>
            <person name="Larimer J."/>
            <person name="McCowan C."/>
            <person name="Murphy C."/>
            <person name="Neiman D."/>
            <person name="Pearson M."/>
            <person name="Priest M."/>
            <person name="Roberts A."/>
            <person name="Saif S."/>
            <person name="Shea T."/>
            <person name="Sisk P."/>
            <person name="Sykes S."/>
            <person name="Wortman J."/>
            <person name="Nusbaum C."/>
            <person name="Birren B."/>
        </authorList>
    </citation>
    <scope>NUCLEOTIDE SEQUENCE [LARGE SCALE GENOMIC DNA]</scope>
    <source>
        <strain evidence="4">Tanzania (2000708)</strain>
    </source>
</reference>
<protein>
    <submittedName>
        <fullName evidence="3">Uncharacterized protein</fullName>
    </submittedName>
</protein>
<keyword evidence="2" id="KW-0812">Transmembrane</keyword>
<feature type="compositionally biased region" description="Basic and acidic residues" evidence="1">
    <location>
        <begin position="52"/>
        <end position="68"/>
    </location>
</feature>
<reference evidence="3 4" key="1">
    <citation type="submission" date="2013-02" db="EMBL/GenBank/DDBJ databases">
        <title>The Genome Annotation of Plasmodium falciparum Tanzania (2000708).</title>
        <authorList>
            <consortium name="The Broad Institute Genome Sequencing Platform"/>
            <consortium name="The Broad Institute Genome Sequencing Center for Infectious Disease"/>
            <person name="Neafsey D."/>
            <person name="Hoffman S."/>
            <person name="Volkman S."/>
            <person name="Rosenthal P."/>
            <person name="Walker B."/>
            <person name="Young S.K."/>
            <person name="Zeng Q."/>
            <person name="Gargeya S."/>
            <person name="Fitzgerald M."/>
            <person name="Haas B."/>
            <person name="Abouelleil A."/>
            <person name="Allen A.W."/>
            <person name="Alvarado L."/>
            <person name="Arachchi H.M."/>
            <person name="Berlin A.M."/>
            <person name="Chapman S.B."/>
            <person name="Gainer-Dewar J."/>
            <person name="Goldberg J."/>
            <person name="Griggs A."/>
            <person name="Gujja S."/>
            <person name="Hansen M."/>
            <person name="Howarth C."/>
            <person name="Imamovic A."/>
            <person name="Ireland A."/>
            <person name="Larimer J."/>
            <person name="McCowan C."/>
            <person name="Murphy C."/>
            <person name="Pearson M."/>
            <person name="Poon T.W."/>
            <person name="Priest M."/>
            <person name="Roberts A."/>
            <person name="Saif S."/>
            <person name="Shea T."/>
            <person name="Sisk P."/>
            <person name="Sykes S."/>
            <person name="Wortman J."/>
            <person name="Nusbaum C."/>
            <person name="Birren B."/>
        </authorList>
    </citation>
    <scope>NUCLEOTIDE SEQUENCE [LARGE SCALE GENOMIC DNA]</scope>
    <source>
        <strain evidence="4">Tanzania (2000708)</strain>
    </source>
</reference>
<feature type="region of interest" description="Disordered" evidence="1">
    <location>
        <begin position="52"/>
        <end position="94"/>
    </location>
</feature>
<evidence type="ECO:0000256" key="1">
    <source>
        <dbReference type="SAM" id="MobiDB-lite"/>
    </source>
</evidence>
<evidence type="ECO:0000256" key="2">
    <source>
        <dbReference type="SAM" id="Phobius"/>
    </source>
</evidence>
<proteinExistence type="predicted"/>
<feature type="transmembrane region" description="Helical" evidence="2">
    <location>
        <begin position="110"/>
        <end position="135"/>
    </location>
</feature>
<keyword evidence="2" id="KW-0472">Membrane</keyword>
<dbReference type="Proteomes" id="UP000030708">
    <property type="component" value="Unassembled WGS sequence"/>
</dbReference>
<evidence type="ECO:0000313" key="4">
    <source>
        <dbReference type="Proteomes" id="UP000030708"/>
    </source>
</evidence>
<name>A0A024W6L8_PLAFA</name>
<accession>A0A024W6L8</accession>
<sequence length="171" mass="19176">MNYVDDNGPNDPFYDGTFNVLNNDIKENEQDADIIAQGSSGQTQEYIKDVENNVERNNENNIKKKNIDNNDNNDDDDDDDDDDDSTNKNGNLLKGTISDNQVTSNFREKLFIFIILCLISVCLALLVSIAIKVYASVMKKKIGDKHDVVLSFKDREEIPVVSGIPAPWLSS</sequence>
<dbReference type="EMBL" id="KI926423">
    <property type="protein sequence ID" value="ETW36208.1"/>
    <property type="molecule type" value="Genomic_DNA"/>
</dbReference>
<dbReference type="AlphaFoldDB" id="A0A024W6L8"/>